<feature type="transmembrane region" description="Helical" evidence="1">
    <location>
        <begin position="20"/>
        <end position="39"/>
    </location>
</feature>
<name>A0A2T6B842_9RHOB</name>
<dbReference type="EMBL" id="QBKP01000002">
    <property type="protein sequence ID" value="PTX52224.1"/>
    <property type="molecule type" value="Genomic_DNA"/>
</dbReference>
<protein>
    <submittedName>
        <fullName evidence="2">Uncharacterized protein</fullName>
    </submittedName>
</protein>
<evidence type="ECO:0000313" key="2">
    <source>
        <dbReference type="EMBL" id="PTX52224.1"/>
    </source>
</evidence>
<evidence type="ECO:0000313" key="3">
    <source>
        <dbReference type="Proteomes" id="UP000244224"/>
    </source>
</evidence>
<keyword evidence="1" id="KW-1133">Transmembrane helix</keyword>
<proteinExistence type="predicted"/>
<keyword evidence="3" id="KW-1185">Reference proteome</keyword>
<dbReference type="RefSeq" id="WP_158640456.1">
    <property type="nucleotide sequence ID" value="NZ_QBKP01000002.1"/>
</dbReference>
<comment type="caution">
    <text evidence="2">The sequence shown here is derived from an EMBL/GenBank/DDBJ whole genome shotgun (WGS) entry which is preliminary data.</text>
</comment>
<keyword evidence="1" id="KW-0812">Transmembrane</keyword>
<organism evidence="2 3">
    <name type="scientific">Gemmobacter caeni</name>
    <dbReference type="NCBI Taxonomy" id="589035"/>
    <lineage>
        <taxon>Bacteria</taxon>
        <taxon>Pseudomonadati</taxon>
        <taxon>Pseudomonadota</taxon>
        <taxon>Alphaproteobacteria</taxon>
        <taxon>Rhodobacterales</taxon>
        <taxon>Paracoccaceae</taxon>
        <taxon>Gemmobacter</taxon>
    </lineage>
</organism>
<accession>A0A2T6B842</accession>
<sequence>MSHPIGLFHLSAEAGRLAIAPPWVIPVGLLLFAGILVIASRTGGEGG</sequence>
<keyword evidence="1" id="KW-0472">Membrane</keyword>
<dbReference type="Proteomes" id="UP000244224">
    <property type="component" value="Unassembled WGS sequence"/>
</dbReference>
<gene>
    <name evidence="2" type="ORF">C8N34_1022</name>
</gene>
<evidence type="ECO:0000256" key="1">
    <source>
        <dbReference type="SAM" id="Phobius"/>
    </source>
</evidence>
<dbReference type="AlphaFoldDB" id="A0A2T6B842"/>
<reference evidence="2 3" key="1">
    <citation type="submission" date="2018-04" db="EMBL/GenBank/DDBJ databases">
        <title>Genomic Encyclopedia of Archaeal and Bacterial Type Strains, Phase II (KMG-II): from individual species to whole genera.</title>
        <authorList>
            <person name="Goeker M."/>
        </authorList>
    </citation>
    <scope>NUCLEOTIDE SEQUENCE [LARGE SCALE GENOMIC DNA]</scope>
    <source>
        <strain evidence="2 3">DSM 21823</strain>
    </source>
</reference>